<dbReference type="AlphaFoldDB" id="A0A942T3X5"/>
<gene>
    <name evidence="3" type="ORF">KHB02_014245</name>
    <name evidence="2" type="ORF">KHB02_25835</name>
</gene>
<organism evidence="2">
    <name type="scientific">Neobacillus citreus</name>
    <dbReference type="NCBI Taxonomy" id="2833578"/>
    <lineage>
        <taxon>Bacteria</taxon>
        <taxon>Bacillati</taxon>
        <taxon>Bacillota</taxon>
        <taxon>Bacilli</taxon>
        <taxon>Bacillales</taxon>
        <taxon>Bacillaceae</taxon>
        <taxon>Neobacillus</taxon>
    </lineage>
</organism>
<evidence type="ECO:0000313" key="2">
    <source>
        <dbReference type="EMBL" id="MBS4184802.1"/>
    </source>
</evidence>
<reference evidence="2" key="1">
    <citation type="submission" date="2021-05" db="EMBL/GenBank/DDBJ databases">
        <title>Novel Bacillus species.</title>
        <authorList>
            <person name="Liu G."/>
        </authorList>
    </citation>
    <scope>NUCLEOTIDE SEQUENCE</scope>
    <source>
        <strain evidence="2 4">FJAT-50051</strain>
    </source>
</reference>
<accession>A0A942T3X5</accession>
<keyword evidence="1" id="KW-1133">Transmembrane helix</keyword>
<dbReference type="Proteomes" id="UP000677265">
    <property type="component" value="Unassembled WGS sequence"/>
</dbReference>
<dbReference type="EMBL" id="JAGYPE020000024">
    <property type="protein sequence ID" value="MCH6266687.1"/>
    <property type="molecule type" value="Genomic_DNA"/>
</dbReference>
<feature type="transmembrane region" description="Helical" evidence="1">
    <location>
        <begin position="31"/>
        <end position="48"/>
    </location>
</feature>
<proteinExistence type="predicted"/>
<dbReference type="EMBL" id="JAGYPE010000005">
    <property type="protein sequence ID" value="MBS4184802.1"/>
    <property type="molecule type" value="Genomic_DNA"/>
</dbReference>
<keyword evidence="1" id="KW-0472">Membrane</keyword>
<evidence type="ECO:0000313" key="4">
    <source>
        <dbReference type="Proteomes" id="UP000677265"/>
    </source>
</evidence>
<protein>
    <submittedName>
        <fullName evidence="2">Uncharacterized protein</fullName>
    </submittedName>
</protein>
<keyword evidence="4" id="KW-1185">Reference proteome</keyword>
<sequence>MQMIIWAFGSMLLTLLVLTILRIGLTLKGKLLIALAAFVIALGGNAAISTFPLWQTALMLLLLIFLIAYVLDARMGPAIYQKTSVFADEFDSLVELEQPGQEISAMEIKQQDLLPKSTLGKLVKASEMAELNSFVPYREDASDIKEENISFLLDRETEEVVDHAEILDSPEGYMSELESLLELETQVDTEPQEVEGWDKIPDHPVEIPDEALVVVDEEAPLDDALLEFLSADREEAAAVHSEDTLKELELDKKLSLSK</sequence>
<evidence type="ECO:0000256" key="1">
    <source>
        <dbReference type="SAM" id="Phobius"/>
    </source>
</evidence>
<dbReference type="RefSeq" id="WP_213144699.1">
    <property type="nucleotide sequence ID" value="NZ_JAGYPE020000024.1"/>
</dbReference>
<feature type="transmembrane region" description="Helical" evidence="1">
    <location>
        <begin position="6"/>
        <end position="24"/>
    </location>
</feature>
<feature type="transmembrane region" description="Helical" evidence="1">
    <location>
        <begin position="54"/>
        <end position="71"/>
    </location>
</feature>
<evidence type="ECO:0000313" key="3">
    <source>
        <dbReference type="EMBL" id="MCH6266687.1"/>
    </source>
</evidence>
<comment type="caution">
    <text evidence="2">The sequence shown here is derived from an EMBL/GenBank/DDBJ whole genome shotgun (WGS) entry which is preliminary data.</text>
</comment>
<name>A0A942T3X5_9BACI</name>
<keyword evidence="1" id="KW-0812">Transmembrane</keyword>